<accession>A0AAD3HHP6</accession>
<reference evidence="1 2" key="1">
    <citation type="journal article" date="2021" name="Sci. Rep.">
        <title>Genome sequencing of the multicellular alga Astrephomene provides insights into convergent evolution of germ-soma differentiation.</title>
        <authorList>
            <person name="Yamashita S."/>
            <person name="Yamamoto K."/>
            <person name="Matsuzaki R."/>
            <person name="Suzuki S."/>
            <person name="Yamaguchi H."/>
            <person name="Hirooka S."/>
            <person name="Minakuchi Y."/>
            <person name="Miyagishima S."/>
            <person name="Kawachi M."/>
            <person name="Toyoda A."/>
            <person name="Nozaki H."/>
        </authorList>
    </citation>
    <scope>NUCLEOTIDE SEQUENCE [LARGE SCALE GENOMIC DNA]</scope>
    <source>
        <strain evidence="1 2">NIES-4017</strain>
    </source>
</reference>
<dbReference type="Proteomes" id="UP001054857">
    <property type="component" value="Unassembled WGS sequence"/>
</dbReference>
<protein>
    <submittedName>
        <fullName evidence="1">Uncharacterized protein</fullName>
    </submittedName>
</protein>
<comment type="caution">
    <text evidence="1">The sequence shown here is derived from an EMBL/GenBank/DDBJ whole genome shotgun (WGS) entry which is preliminary data.</text>
</comment>
<sequence length="159" mass="16710">MVHFAKLAMPPHLAPTTTALANARPVRASVVYAVPQEKRKLLLGLMAGTILQSASHAHASIGGVDAPGTAVKASTQVSQPQTTASAASNISFSRVDSAVTDKLRQRDENMAWKCRGVSMYDCDGELAEAAEKRFEQFAGMFRTVGDDSGSDSLGDSGGK</sequence>
<organism evidence="1 2">
    <name type="scientific">Astrephomene gubernaculifera</name>
    <dbReference type="NCBI Taxonomy" id="47775"/>
    <lineage>
        <taxon>Eukaryota</taxon>
        <taxon>Viridiplantae</taxon>
        <taxon>Chlorophyta</taxon>
        <taxon>core chlorophytes</taxon>
        <taxon>Chlorophyceae</taxon>
        <taxon>CS clade</taxon>
        <taxon>Chlamydomonadales</taxon>
        <taxon>Astrephomenaceae</taxon>
        <taxon>Astrephomene</taxon>
    </lineage>
</organism>
<dbReference type="EMBL" id="BMAR01000001">
    <property type="protein sequence ID" value="GFR41242.1"/>
    <property type="molecule type" value="Genomic_DNA"/>
</dbReference>
<proteinExistence type="predicted"/>
<gene>
    <name evidence="1" type="ORF">Agub_g1915</name>
</gene>
<evidence type="ECO:0000313" key="1">
    <source>
        <dbReference type="EMBL" id="GFR41242.1"/>
    </source>
</evidence>
<name>A0AAD3HHP6_9CHLO</name>
<keyword evidence="2" id="KW-1185">Reference proteome</keyword>
<evidence type="ECO:0000313" key="2">
    <source>
        <dbReference type="Proteomes" id="UP001054857"/>
    </source>
</evidence>
<dbReference type="AlphaFoldDB" id="A0AAD3HHP6"/>